<comment type="caution">
    <text evidence="1">The sequence shown here is derived from an EMBL/GenBank/DDBJ whole genome shotgun (WGS) entry which is preliminary data.</text>
</comment>
<name>A0A2A2KEL3_9BILA</name>
<evidence type="ECO:0000313" key="2">
    <source>
        <dbReference type="Proteomes" id="UP000218231"/>
    </source>
</evidence>
<organism evidence="1 2">
    <name type="scientific">Diploscapter pachys</name>
    <dbReference type="NCBI Taxonomy" id="2018661"/>
    <lineage>
        <taxon>Eukaryota</taxon>
        <taxon>Metazoa</taxon>
        <taxon>Ecdysozoa</taxon>
        <taxon>Nematoda</taxon>
        <taxon>Chromadorea</taxon>
        <taxon>Rhabditida</taxon>
        <taxon>Rhabditina</taxon>
        <taxon>Rhabditomorpha</taxon>
        <taxon>Rhabditoidea</taxon>
        <taxon>Rhabditidae</taxon>
        <taxon>Diploscapter</taxon>
    </lineage>
</organism>
<gene>
    <name evidence="1" type="ORF">WR25_06673</name>
</gene>
<keyword evidence="2" id="KW-1185">Reference proteome</keyword>
<accession>A0A2A2KEL3</accession>
<dbReference type="Proteomes" id="UP000218231">
    <property type="component" value="Unassembled WGS sequence"/>
</dbReference>
<sequence>MIAGQVASAHRPAIASGQALQTFEASRQMIGRGRRHRRELLKQPRLASRPQGQCPQVLRLGPDTLCRVDHLAVHIQRRQHRSILYAALFGEVEGPLDGGMQRSTAQQPGSVEQVEPFELVARLEPDIHSPARLLQHQAMGRFDELRLQRFAQLQQRLANVVVLTYGQHLQEGLGQVHLRVLQRAAAQV</sequence>
<evidence type="ECO:0000313" key="1">
    <source>
        <dbReference type="EMBL" id="PAV72350.1"/>
    </source>
</evidence>
<reference evidence="1 2" key="1">
    <citation type="journal article" date="2017" name="Curr. Biol.">
        <title>Genome architecture and evolution of a unichromosomal asexual nematode.</title>
        <authorList>
            <person name="Fradin H."/>
            <person name="Zegar C."/>
            <person name="Gutwein M."/>
            <person name="Lucas J."/>
            <person name="Kovtun M."/>
            <person name="Corcoran D."/>
            <person name="Baugh L.R."/>
            <person name="Kiontke K."/>
            <person name="Gunsalus K."/>
            <person name="Fitch D.H."/>
            <person name="Piano F."/>
        </authorList>
    </citation>
    <scope>NUCLEOTIDE SEQUENCE [LARGE SCALE GENOMIC DNA]</scope>
    <source>
        <strain evidence="1">PF1309</strain>
    </source>
</reference>
<proteinExistence type="predicted"/>
<dbReference type="EMBL" id="LIAE01008811">
    <property type="protein sequence ID" value="PAV72350.1"/>
    <property type="molecule type" value="Genomic_DNA"/>
</dbReference>
<dbReference type="AlphaFoldDB" id="A0A2A2KEL3"/>
<protein>
    <submittedName>
        <fullName evidence="1">Uncharacterized protein</fullName>
    </submittedName>
</protein>